<dbReference type="EMBL" id="BMQL01000050">
    <property type="protein sequence ID" value="GGR30656.1"/>
    <property type="molecule type" value="Genomic_DNA"/>
</dbReference>
<gene>
    <name evidence="1" type="ORF">GCM10008957_46750</name>
</gene>
<accession>A0A918FCI7</accession>
<dbReference type="RefSeq" id="WP_189092932.1">
    <property type="nucleotide sequence ID" value="NZ_BMQL01000050.1"/>
</dbReference>
<proteinExistence type="predicted"/>
<dbReference type="Pfam" id="PF08843">
    <property type="entry name" value="AbiEii"/>
    <property type="match status" value="1"/>
</dbReference>
<dbReference type="AlphaFoldDB" id="A0A918FCI7"/>
<reference evidence="1" key="1">
    <citation type="journal article" date="2014" name="Int. J. Syst. Evol. Microbiol.">
        <title>Complete genome sequence of Corynebacterium casei LMG S-19264T (=DSM 44701T), isolated from a smear-ripened cheese.</title>
        <authorList>
            <consortium name="US DOE Joint Genome Institute (JGI-PGF)"/>
            <person name="Walter F."/>
            <person name="Albersmeier A."/>
            <person name="Kalinowski J."/>
            <person name="Ruckert C."/>
        </authorList>
    </citation>
    <scope>NUCLEOTIDE SEQUENCE</scope>
    <source>
        <strain evidence="1">JCM 31311</strain>
    </source>
</reference>
<dbReference type="Proteomes" id="UP000603865">
    <property type="component" value="Unassembled WGS sequence"/>
</dbReference>
<organism evidence="1 2">
    <name type="scientific">Deinococcus ruber</name>
    <dbReference type="NCBI Taxonomy" id="1848197"/>
    <lineage>
        <taxon>Bacteria</taxon>
        <taxon>Thermotogati</taxon>
        <taxon>Deinococcota</taxon>
        <taxon>Deinococci</taxon>
        <taxon>Deinococcales</taxon>
        <taxon>Deinococcaceae</taxon>
        <taxon>Deinococcus</taxon>
    </lineage>
</organism>
<name>A0A918FCI7_9DEIO</name>
<sequence>MKYATSGAFRNALNAHLRQIINTNGGDLARLQRRVAYERFLARIFAHHGSTWVLKGGYSLELRLGGRARSTKDLDFNAPSSSTEPLIEEVRDAADLDLNDHFHFTVAEPQRGELQGPPEGGQRFRVTAYLNGAQAFAVFLVDVGQGDKLTNPPEILSPQVDLTFAGLSQPVLYSYPLPEHFAEKLHAYTRPRPQDSHTRVKDLLDISLLTRDLGLRPSPAVATVVRDVFIRYHSHDLPPPTELREPPPAWRTPFQAMATEIGHDVTDSEAAFHDLVRFMTALLPQGVLGITT</sequence>
<protein>
    <recommendedName>
        <fullName evidence="3">Nucleotidyl transferase AbiEii/AbiGii toxin family protein</fullName>
    </recommendedName>
</protein>
<dbReference type="InterPro" id="IPR014942">
    <property type="entry name" value="AbiEii"/>
</dbReference>
<evidence type="ECO:0008006" key="3">
    <source>
        <dbReference type="Google" id="ProtNLM"/>
    </source>
</evidence>
<evidence type="ECO:0000313" key="2">
    <source>
        <dbReference type="Proteomes" id="UP000603865"/>
    </source>
</evidence>
<keyword evidence="2" id="KW-1185">Reference proteome</keyword>
<reference evidence="1" key="2">
    <citation type="submission" date="2020-09" db="EMBL/GenBank/DDBJ databases">
        <authorList>
            <person name="Sun Q."/>
            <person name="Ohkuma M."/>
        </authorList>
    </citation>
    <scope>NUCLEOTIDE SEQUENCE</scope>
    <source>
        <strain evidence="1">JCM 31311</strain>
    </source>
</reference>
<comment type="caution">
    <text evidence="1">The sequence shown here is derived from an EMBL/GenBank/DDBJ whole genome shotgun (WGS) entry which is preliminary data.</text>
</comment>
<evidence type="ECO:0000313" key="1">
    <source>
        <dbReference type="EMBL" id="GGR30656.1"/>
    </source>
</evidence>